<dbReference type="InterPro" id="IPR002219">
    <property type="entry name" value="PKC_DAG/PE"/>
</dbReference>
<comment type="caution">
    <text evidence="16">The sequence shown here is derived from an EMBL/GenBank/DDBJ whole genome shotgun (WGS) entry which is preliminary data.</text>
</comment>
<reference evidence="16" key="1">
    <citation type="submission" date="2021-10" db="EMBL/GenBank/DDBJ databases">
        <title>Tropical sea cucumber genome reveals ecological adaptation and Cuvierian tubules defense mechanism.</title>
        <authorList>
            <person name="Chen T."/>
        </authorList>
    </citation>
    <scope>NUCLEOTIDE SEQUENCE</scope>
    <source>
        <strain evidence="16">Nanhai2018</strain>
        <tissue evidence="16">Muscle</tissue>
    </source>
</reference>
<dbReference type="SMART" id="SM00326">
    <property type="entry name" value="SH3"/>
    <property type="match status" value="2"/>
</dbReference>
<dbReference type="SUPFAM" id="SSF57889">
    <property type="entry name" value="Cysteine-rich domain"/>
    <property type="match status" value="1"/>
</dbReference>
<evidence type="ECO:0000313" key="16">
    <source>
        <dbReference type="EMBL" id="KAJ8049773.1"/>
    </source>
</evidence>
<feature type="compositionally biased region" description="Basic and acidic residues" evidence="13">
    <location>
        <begin position="564"/>
        <end position="576"/>
    </location>
</feature>
<feature type="compositionally biased region" description="Polar residues" evidence="13">
    <location>
        <begin position="622"/>
        <end position="642"/>
    </location>
</feature>
<keyword evidence="8" id="KW-0863">Zinc-finger</keyword>
<gene>
    <name evidence="16" type="ORF">HOLleu_02671</name>
</gene>
<evidence type="ECO:0000256" key="11">
    <source>
        <dbReference type="PROSITE-ProRule" id="PRU00192"/>
    </source>
</evidence>
<evidence type="ECO:0000259" key="15">
    <source>
        <dbReference type="PROSITE" id="PS50081"/>
    </source>
</evidence>
<keyword evidence="17" id="KW-1185">Reference proteome</keyword>
<evidence type="ECO:0000256" key="13">
    <source>
        <dbReference type="SAM" id="MobiDB-lite"/>
    </source>
</evidence>
<feature type="region of interest" description="Disordered" evidence="13">
    <location>
        <begin position="622"/>
        <end position="690"/>
    </location>
</feature>
<dbReference type="InterPro" id="IPR001452">
    <property type="entry name" value="SH3_domain"/>
</dbReference>
<keyword evidence="7" id="KW-0677">Repeat</keyword>
<organism evidence="16 17">
    <name type="scientific">Holothuria leucospilota</name>
    <name type="common">Black long sea cucumber</name>
    <name type="synonym">Mertensiothuria leucospilota</name>
    <dbReference type="NCBI Taxonomy" id="206669"/>
    <lineage>
        <taxon>Eukaryota</taxon>
        <taxon>Metazoa</taxon>
        <taxon>Echinodermata</taxon>
        <taxon>Eleutherozoa</taxon>
        <taxon>Echinozoa</taxon>
        <taxon>Holothuroidea</taxon>
        <taxon>Aspidochirotacea</taxon>
        <taxon>Aspidochirotida</taxon>
        <taxon>Holothuriidae</taxon>
        <taxon>Holothuria</taxon>
    </lineage>
</organism>
<dbReference type="Pfam" id="PF00018">
    <property type="entry name" value="SH3_1"/>
    <property type="match status" value="1"/>
</dbReference>
<dbReference type="PRINTS" id="PR00452">
    <property type="entry name" value="SH3DOMAIN"/>
</dbReference>
<keyword evidence="9" id="KW-0862">Zinc</keyword>
<evidence type="ECO:0000313" key="17">
    <source>
        <dbReference type="Proteomes" id="UP001152320"/>
    </source>
</evidence>
<dbReference type="GO" id="GO:0003009">
    <property type="term" value="P:skeletal muscle contraction"/>
    <property type="evidence" value="ECO:0007669"/>
    <property type="project" value="TreeGrafter"/>
</dbReference>
<dbReference type="OrthoDB" id="10062120at2759"/>
<dbReference type="InterPro" id="IPR039688">
    <property type="entry name" value="STAC1/2/3"/>
</dbReference>
<dbReference type="Proteomes" id="UP001152320">
    <property type="component" value="Chromosome 1"/>
</dbReference>
<dbReference type="Pfam" id="PF00130">
    <property type="entry name" value="C1_1"/>
    <property type="match status" value="1"/>
</dbReference>
<keyword evidence="10" id="KW-0472">Membrane</keyword>
<dbReference type="PROSITE" id="PS50002">
    <property type="entry name" value="SH3"/>
    <property type="match status" value="2"/>
</dbReference>
<dbReference type="Gene3D" id="2.30.30.40">
    <property type="entry name" value="SH3 Domains"/>
    <property type="match status" value="2"/>
</dbReference>
<dbReference type="Gene3D" id="3.30.60.20">
    <property type="match status" value="1"/>
</dbReference>
<dbReference type="GO" id="GO:0042383">
    <property type="term" value="C:sarcolemma"/>
    <property type="evidence" value="ECO:0007669"/>
    <property type="project" value="UniProtKB-SubCell"/>
</dbReference>
<evidence type="ECO:0000256" key="3">
    <source>
        <dbReference type="ARBA" id="ARBA00022443"/>
    </source>
</evidence>
<dbReference type="GO" id="GO:0005737">
    <property type="term" value="C:cytoplasm"/>
    <property type="evidence" value="ECO:0007669"/>
    <property type="project" value="UniProtKB-SubCell"/>
</dbReference>
<dbReference type="EMBL" id="JAIZAY010000001">
    <property type="protein sequence ID" value="KAJ8049773.1"/>
    <property type="molecule type" value="Genomic_DNA"/>
</dbReference>
<dbReference type="GO" id="GO:1903078">
    <property type="term" value="P:positive regulation of protein localization to plasma membrane"/>
    <property type="evidence" value="ECO:0007669"/>
    <property type="project" value="TreeGrafter"/>
</dbReference>
<dbReference type="CDD" id="cd00174">
    <property type="entry name" value="SH3"/>
    <property type="match status" value="1"/>
</dbReference>
<accession>A0A9Q1CR09</accession>
<feature type="domain" description="SH3" evidence="14">
    <location>
        <begin position="757"/>
        <end position="814"/>
    </location>
</feature>
<dbReference type="PROSITE" id="PS50081">
    <property type="entry name" value="ZF_DAG_PE_2"/>
    <property type="match status" value="1"/>
</dbReference>
<dbReference type="InterPro" id="IPR036028">
    <property type="entry name" value="SH3-like_dom_sf"/>
</dbReference>
<feature type="compositionally biased region" description="Low complexity" evidence="13">
    <location>
        <begin position="405"/>
        <end position="425"/>
    </location>
</feature>
<evidence type="ECO:0000256" key="1">
    <source>
        <dbReference type="ARBA" id="ARBA00004278"/>
    </source>
</evidence>
<evidence type="ECO:0000256" key="7">
    <source>
        <dbReference type="ARBA" id="ARBA00022737"/>
    </source>
</evidence>
<evidence type="ECO:0000256" key="4">
    <source>
        <dbReference type="ARBA" id="ARBA00022475"/>
    </source>
</evidence>
<dbReference type="InterPro" id="IPR027267">
    <property type="entry name" value="AH/BAR_dom_sf"/>
</dbReference>
<evidence type="ECO:0000256" key="6">
    <source>
        <dbReference type="ARBA" id="ARBA00022723"/>
    </source>
</evidence>
<dbReference type="Gene3D" id="1.20.1270.60">
    <property type="entry name" value="Arfaptin homology (AH) domain/BAR domain"/>
    <property type="match status" value="1"/>
</dbReference>
<feature type="region of interest" description="Disordered" evidence="13">
    <location>
        <begin position="401"/>
        <end position="425"/>
    </location>
</feature>
<sequence>MSLVAVSAGTRSNRPTGRMYEESFTSGVKPGKWRSSGTTAVDLAFVVADFFYQFSILQRRFADEVEMLVKKFQDRTKPFAERCPETCSCVHGAWTALLRWCLTTAQETVELANTMENNISPQLGDIAKHRKDLLSEVTSYHNNFLSELEKTEAQLNKVQNEYKNSWQKMKTEGNVKDLKNQSTVDCYTTFNEYLLQLAATNHSHTTICTAALNRTVSDLEAIQCDIQEAVAFSLNRYGRLLQTQLLEQTSRLDDLISSTKKANHLQVSQDLSVLAQIVRPEPKLFEFHVMDPDGQEDFVNNKLVLNEATETTLREKHQQLVQQVKDLERLVSDSRDSLAHLRKQLESQKSTEPSGSIAKTLSDIHRVKNNIRSREVWLGCHRTQLLLFRPDWFAVSSTLTNGHVPPSSSNPETSSSSAPNSTSSSSSHLLQEYNFIKTTLCYQCKAPLKGLMKQGLRCKVCKVCVHHKCQESLPECIALSQETGKASKSSSKKIFRRQNSVQDIRVSLADKRKFLRRQKSSSALEIPEDILRGRETEECKPSVTVDPVYETIKCAASLSSIAHSEGRPRSERRDSKISVLGQRDEDDSFLSPDASSISLSKSAPHRRLRMSSLDRYSQLNFSSNNSTDLRPTNPLSSLSFHDSPSHADERRKILQKCGKSVSLDNEQQGPREGERRRVTSGMAVSLQDTSKPVRQSTHQFVVLYDFEGMLRDDLTLRAGEVIRVLSGRNAEWWKGEVDGQVGFFPSFCVSPLYANESVMRVNTGFRASQEHIDGISLRKHQIVIVTGSEENGWVKVRSAMKSGYFPLNYLQAVN</sequence>
<protein>
    <submittedName>
        <fullName evidence="16">SH3 and cysteine-rich domain-containing protein 3</fullName>
    </submittedName>
</protein>
<evidence type="ECO:0000256" key="10">
    <source>
        <dbReference type="ARBA" id="ARBA00023136"/>
    </source>
</evidence>
<feature type="domain" description="SH3" evidence="14">
    <location>
        <begin position="695"/>
        <end position="754"/>
    </location>
</feature>
<keyword evidence="4" id="KW-1003">Cell membrane</keyword>
<comment type="subcellular location">
    <subcellularLocation>
        <location evidence="1">Cell membrane</location>
        <location evidence="1">Sarcolemma</location>
        <topology evidence="1">Peripheral membrane protein</topology>
        <orientation evidence="1">Cytoplasmic side</orientation>
    </subcellularLocation>
    <subcellularLocation>
        <location evidence="2">Cytoplasm</location>
    </subcellularLocation>
</comment>
<dbReference type="PROSITE" id="PS00479">
    <property type="entry name" value="ZF_DAG_PE_1"/>
    <property type="match status" value="1"/>
</dbReference>
<feature type="region of interest" description="Disordered" evidence="13">
    <location>
        <begin position="560"/>
        <end position="604"/>
    </location>
</feature>
<feature type="coiled-coil region" evidence="12">
    <location>
        <begin position="310"/>
        <end position="344"/>
    </location>
</feature>
<evidence type="ECO:0000256" key="12">
    <source>
        <dbReference type="SAM" id="Coils"/>
    </source>
</evidence>
<evidence type="ECO:0000256" key="8">
    <source>
        <dbReference type="ARBA" id="ARBA00022771"/>
    </source>
</evidence>
<dbReference type="InterPro" id="IPR046349">
    <property type="entry name" value="C1-like_sf"/>
</dbReference>
<dbReference type="SMART" id="SM00109">
    <property type="entry name" value="C1"/>
    <property type="match status" value="1"/>
</dbReference>
<keyword evidence="12" id="KW-0175">Coiled coil</keyword>
<evidence type="ECO:0000256" key="2">
    <source>
        <dbReference type="ARBA" id="ARBA00004496"/>
    </source>
</evidence>
<keyword evidence="5" id="KW-0963">Cytoplasm</keyword>
<dbReference type="PANTHER" id="PTHR15135">
    <property type="entry name" value="STAC"/>
    <property type="match status" value="1"/>
</dbReference>
<keyword evidence="6" id="KW-0479">Metal-binding</keyword>
<dbReference type="SUPFAM" id="SSF103657">
    <property type="entry name" value="BAR/IMD domain-like"/>
    <property type="match status" value="1"/>
</dbReference>
<dbReference type="PANTHER" id="PTHR15135:SF7">
    <property type="entry name" value="STAC-LIKE, ISOFORM J"/>
    <property type="match status" value="1"/>
</dbReference>
<evidence type="ECO:0000259" key="14">
    <source>
        <dbReference type="PROSITE" id="PS50002"/>
    </source>
</evidence>
<evidence type="ECO:0000256" key="5">
    <source>
        <dbReference type="ARBA" id="ARBA00022490"/>
    </source>
</evidence>
<dbReference type="GO" id="GO:0008270">
    <property type="term" value="F:zinc ion binding"/>
    <property type="evidence" value="ECO:0007669"/>
    <property type="project" value="UniProtKB-KW"/>
</dbReference>
<name>A0A9Q1CR09_HOLLE</name>
<dbReference type="CDD" id="cd20817">
    <property type="entry name" value="C1_Stac"/>
    <property type="match status" value="1"/>
</dbReference>
<dbReference type="AlphaFoldDB" id="A0A9Q1CR09"/>
<evidence type="ECO:0000256" key="9">
    <source>
        <dbReference type="ARBA" id="ARBA00022833"/>
    </source>
</evidence>
<feature type="compositionally biased region" description="Basic and acidic residues" evidence="13">
    <location>
        <begin position="643"/>
        <end position="652"/>
    </location>
</feature>
<dbReference type="SUPFAM" id="SSF50044">
    <property type="entry name" value="SH3-domain"/>
    <property type="match status" value="2"/>
</dbReference>
<keyword evidence="3 11" id="KW-0728">SH3 domain</keyword>
<proteinExistence type="predicted"/>
<feature type="domain" description="Phorbol-ester/DAG-type" evidence="15">
    <location>
        <begin position="427"/>
        <end position="476"/>
    </location>
</feature>